<dbReference type="InterPro" id="IPR001736">
    <property type="entry name" value="PLipase_D/transphosphatidylase"/>
</dbReference>
<dbReference type="GO" id="GO:0030572">
    <property type="term" value="F:phosphatidyltransferase activity"/>
    <property type="evidence" value="ECO:0007669"/>
    <property type="project" value="UniProtKB-ARBA"/>
</dbReference>
<keyword evidence="2" id="KW-0808">Transferase</keyword>
<dbReference type="GO" id="GO:0032049">
    <property type="term" value="P:cardiolipin biosynthetic process"/>
    <property type="evidence" value="ECO:0007669"/>
    <property type="project" value="UniProtKB-ARBA"/>
</dbReference>
<reference evidence="2" key="1">
    <citation type="submission" date="2020-02" db="EMBL/GenBank/DDBJ databases">
        <authorList>
            <person name="Meier V. D."/>
        </authorList>
    </citation>
    <scope>NUCLEOTIDE SEQUENCE</scope>
    <source>
        <strain evidence="2">AVDCRST_MAG37</strain>
    </source>
</reference>
<dbReference type="EMBL" id="CADCVD010000123">
    <property type="protein sequence ID" value="CAA9452093.1"/>
    <property type="molecule type" value="Genomic_DNA"/>
</dbReference>
<dbReference type="PANTHER" id="PTHR21248:SF22">
    <property type="entry name" value="PHOSPHOLIPASE D"/>
    <property type="match status" value="1"/>
</dbReference>
<sequence length="284" mass="32875">MKKAREGIVVYAIFDEAANFGQPASFKQFPKEINLLRFRRVRGLQDALNPRSVHREHRKLLTVDGRVAFVGGWNIGVLFTSWRDTHLRVRGDEVREMERVFADFWNTHRSEDLPELPPVRERECNPAIAFQVNDPYSHTFPIRDVYLRTINRANDRLYMTTAHFTPGPAFRRAMVKAARRGVDVQVLIPERSNHALVDWLGRSYLGELLSAGVRIFEYENFMLHAKTATVDGIWSTIGSSNVDTLSFFGLHESNIEVYSERFAEQMERMFELDKTNARELTLEA</sequence>
<dbReference type="SUPFAM" id="SSF56024">
    <property type="entry name" value="Phospholipase D/nuclease"/>
    <property type="match status" value="2"/>
</dbReference>
<dbReference type="CDD" id="cd09159">
    <property type="entry name" value="PLDc_ybhO_like_2"/>
    <property type="match status" value="1"/>
</dbReference>
<proteinExistence type="predicted"/>
<protein>
    <submittedName>
        <fullName evidence="2">Cardiolipin synthetase</fullName>
        <ecNumber evidence="2">2.7.8.-</ecNumber>
    </submittedName>
</protein>
<dbReference type="InterPro" id="IPR025202">
    <property type="entry name" value="PLD-like_dom"/>
</dbReference>
<dbReference type="EC" id="2.7.8.-" evidence="2"/>
<accession>A0A6J4QS86</accession>
<dbReference type="PANTHER" id="PTHR21248">
    <property type="entry name" value="CARDIOLIPIN SYNTHASE"/>
    <property type="match status" value="1"/>
</dbReference>
<dbReference type="AlphaFoldDB" id="A0A6J4QS86"/>
<evidence type="ECO:0000259" key="1">
    <source>
        <dbReference type="PROSITE" id="PS50035"/>
    </source>
</evidence>
<dbReference type="PROSITE" id="PS50035">
    <property type="entry name" value="PLD"/>
    <property type="match status" value="2"/>
</dbReference>
<dbReference type="Gene3D" id="3.30.870.10">
    <property type="entry name" value="Endonuclease Chain A"/>
    <property type="match status" value="2"/>
</dbReference>
<name>A0A6J4QS86_9ACTN</name>
<evidence type="ECO:0000313" key="2">
    <source>
        <dbReference type="EMBL" id="CAA9452093.1"/>
    </source>
</evidence>
<feature type="domain" description="PLD phosphodiesterase" evidence="1">
    <location>
        <begin position="219"/>
        <end position="246"/>
    </location>
</feature>
<dbReference type="Pfam" id="PF13091">
    <property type="entry name" value="PLDc_2"/>
    <property type="match status" value="1"/>
</dbReference>
<feature type="domain" description="PLD phosphodiesterase" evidence="1">
    <location>
        <begin position="52"/>
        <end position="75"/>
    </location>
</feature>
<gene>
    <name evidence="2" type="ORF">AVDCRST_MAG37-2456</name>
</gene>
<organism evidence="2">
    <name type="scientific">uncultured Rubrobacteraceae bacterium</name>
    <dbReference type="NCBI Taxonomy" id="349277"/>
    <lineage>
        <taxon>Bacteria</taxon>
        <taxon>Bacillati</taxon>
        <taxon>Actinomycetota</taxon>
        <taxon>Rubrobacteria</taxon>
        <taxon>Rubrobacterales</taxon>
        <taxon>Rubrobacteraceae</taxon>
        <taxon>environmental samples</taxon>
    </lineage>
</organism>